<protein>
    <submittedName>
        <fullName evidence="1">Uncharacterized protein</fullName>
    </submittedName>
</protein>
<dbReference type="EMBL" id="CM004396">
    <property type="protein sequence ID" value="OAY39641.1"/>
    <property type="molecule type" value="Genomic_DNA"/>
</dbReference>
<reference evidence="1" key="1">
    <citation type="submission" date="2016-02" db="EMBL/GenBank/DDBJ databases">
        <title>WGS assembly of Manihot esculenta.</title>
        <authorList>
            <person name="Bredeson J.V."/>
            <person name="Prochnik S.E."/>
            <person name="Lyons J.B."/>
            <person name="Schmutz J."/>
            <person name="Grimwood J."/>
            <person name="Vrebalov J."/>
            <person name="Bart R.S."/>
            <person name="Amuge T."/>
            <person name="Ferguson M.E."/>
            <person name="Green R."/>
            <person name="Putnam N."/>
            <person name="Stites J."/>
            <person name="Rounsley S."/>
            <person name="Rokhsar D.S."/>
        </authorList>
    </citation>
    <scope>NUCLEOTIDE SEQUENCE [LARGE SCALE GENOMIC DNA]</scope>
    <source>
        <tissue evidence="1">Leaf</tissue>
    </source>
</reference>
<evidence type="ECO:0000313" key="1">
    <source>
        <dbReference type="EMBL" id="OAY39641.1"/>
    </source>
</evidence>
<gene>
    <name evidence="1" type="ORF">MANES_10G111200</name>
</gene>
<name>A0A2C9V6L0_MANES</name>
<accession>A0A2C9V6L0</accession>
<sequence length="85" mass="9401">MYIFSKHSRTALVIPLPLTTVSISLQLSIKQLLILVILLRPKSDKFKNLLHPISSSTLTSASTTSGTERLPSPFAYFTCQKILPS</sequence>
<proteinExistence type="predicted"/>
<dbReference type="AlphaFoldDB" id="A0A2C9V6L0"/>
<organism evidence="1">
    <name type="scientific">Manihot esculenta</name>
    <name type="common">Cassava</name>
    <name type="synonym">Jatropha manihot</name>
    <dbReference type="NCBI Taxonomy" id="3983"/>
    <lineage>
        <taxon>Eukaryota</taxon>
        <taxon>Viridiplantae</taxon>
        <taxon>Streptophyta</taxon>
        <taxon>Embryophyta</taxon>
        <taxon>Tracheophyta</taxon>
        <taxon>Spermatophyta</taxon>
        <taxon>Magnoliopsida</taxon>
        <taxon>eudicotyledons</taxon>
        <taxon>Gunneridae</taxon>
        <taxon>Pentapetalae</taxon>
        <taxon>rosids</taxon>
        <taxon>fabids</taxon>
        <taxon>Malpighiales</taxon>
        <taxon>Euphorbiaceae</taxon>
        <taxon>Crotonoideae</taxon>
        <taxon>Manihoteae</taxon>
        <taxon>Manihot</taxon>
    </lineage>
</organism>